<dbReference type="InterPro" id="IPR003115">
    <property type="entry name" value="ParB_N"/>
</dbReference>
<evidence type="ECO:0000256" key="2">
    <source>
        <dbReference type="ARBA" id="ARBA00022679"/>
    </source>
</evidence>
<dbReference type="EC" id="2.1.1.-" evidence="4"/>
<evidence type="ECO:0000256" key="1">
    <source>
        <dbReference type="ARBA" id="ARBA00022603"/>
    </source>
</evidence>
<evidence type="ECO:0000313" key="8">
    <source>
        <dbReference type="Proteomes" id="UP000038011"/>
    </source>
</evidence>
<gene>
    <name evidence="7" type="ORF">SU32_16725</name>
</gene>
<keyword evidence="2" id="KW-0808">Transferase</keyword>
<evidence type="ECO:0000256" key="5">
    <source>
        <dbReference type="SAM" id="MobiDB-lite"/>
    </source>
</evidence>
<dbReference type="PRINTS" id="PR00508">
    <property type="entry name" value="S21N4MTFRASE"/>
</dbReference>
<dbReference type="Pfam" id="PF01555">
    <property type="entry name" value="N6_N4_Mtase"/>
    <property type="match status" value="1"/>
</dbReference>
<dbReference type="InterPro" id="IPR001091">
    <property type="entry name" value="RM_Methyltransferase"/>
</dbReference>
<comment type="caution">
    <text evidence="7">The sequence shown here is derived from an EMBL/GenBank/DDBJ whole genome shotgun (WGS) entry which is preliminary data.</text>
</comment>
<dbReference type="InterPro" id="IPR015840">
    <property type="entry name" value="DNA_MeTrfase_ParB"/>
</dbReference>
<dbReference type="SUPFAM" id="SSF110849">
    <property type="entry name" value="ParB/Sulfiredoxin"/>
    <property type="match status" value="1"/>
</dbReference>
<feature type="compositionally biased region" description="Polar residues" evidence="5">
    <location>
        <begin position="425"/>
        <end position="438"/>
    </location>
</feature>
<feature type="region of interest" description="Disordered" evidence="5">
    <location>
        <begin position="425"/>
        <end position="454"/>
    </location>
</feature>
<dbReference type="STRING" id="1514904.SU32_16725"/>
<keyword evidence="8" id="KW-1185">Reference proteome</keyword>
<keyword evidence="1" id="KW-0489">Methyltransferase</keyword>
<dbReference type="GO" id="GO:0003677">
    <property type="term" value="F:DNA binding"/>
    <property type="evidence" value="ECO:0007669"/>
    <property type="project" value="InterPro"/>
</dbReference>
<dbReference type="Gene3D" id="3.90.1530.10">
    <property type="entry name" value="Conserved hypothetical protein from pyrococcus furiosus pfu- 392566-001, ParB domain"/>
    <property type="match status" value="1"/>
</dbReference>
<dbReference type="InterPro" id="IPR036086">
    <property type="entry name" value="ParB/Sulfiredoxin_sf"/>
</dbReference>
<evidence type="ECO:0000259" key="6">
    <source>
        <dbReference type="SMART" id="SM00470"/>
    </source>
</evidence>
<dbReference type="CDD" id="cd16403">
    <property type="entry name" value="ParB_N_like_MT"/>
    <property type="match status" value="1"/>
</dbReference>
<accession>A0A0M9GKI4</accession>
<dbReference type="InterPro" id="IPR002941">
    <property type="entry name" value="DNA_methylase_N4/N6"/>
</dbReference>
<dbReference type="SMART" id="SM00470">
    <property type="entry name" value="ParB"/>
    <property type="match status" value="1"/>
</dbReference>
<organism evidence="7 8">
    <name type="scientific">Ahrensia marina</name>
    <dbReference type="NCBI Taxonomy" id="1514904"/>
    <lineage>
        <taxon>Bacteria</taxon>
        <taxon>Pseudomonadati</taxon>
        <taxon>Pseudomonadota</taxon>
        <taxon>Alphaproteobacteria</taxon>
        <taxon>Hyphomicrobiales</taxon>
        <taxon>Ahrensiaceae</taxon>
        <taxon>Ahrensia</taxon>
    </lineage>
</organism>
<evidence type="ECO:0000313" key="7">
    <source>
        <dbReference type="EMBL" id="KPA99899.1"/>
    </source>
</evidence>
<dbReference type="PATRIC" id="fig|1514904.3.peg.2800"/>
<proteinExistence type="inferred from homology"/>
<dbReference type="Gene3D" id="3.40.50.150">
    <property type="entry name" value="Vaccinia Virus protein VP39"/>
    <property type="match status" value="1"/>
</dbReference>
<dbReference type="InterPro" id="IPR029063">
    <property type="entry name" value="SAM-dependent_MTases_sf"/>
</dbReference>
<dbReference type="Proteomes" id="UP000038011">
    <property type="component" value="Unassembled WGS sequence"/>
</dbReference>
<dbReference type="EMBL" id="JXMU01000043">
    <property type="protein sequence ID" value="KPA99899.1"/>
    <property type="molecule type" value="Genomic_DNA"/>
</dbReference>
<comment type="similarity">
    <text evidence="4">Belongs to the N(4)/N(6)-methyltransferase family.</text>
</comment>
<dbReference type="GO" id="GO:0008170">
    <property type="term" value="F:N-methyltransferase activity"/>
    <property type="evidence" value="ECO:0007669"/>
    <property type="project" value="InterPro"/>
</dbReference>
<evidence type="ECO:0000256" key="3">
    <source>
        <dbReference type="ARBA" id="ARBA00047942"/>
    </source>
</evidence>
<evidence type="ECO:0000256" key="4">
    <source>
        <dbReference type="RuleBase" id="RU362026"/>
    </source>
</evidence>
<dbReference type="PIRSF" id="PIRSF036758">
    <property type="entry name" value="Aden_M_ParB"/>
    <property type="match status" value="1"/>
</dbReference>
<dbReference type="GO" id="GO:0032259">
    <property type="term" value="P:methylation"/>
    <property type="evidence" value="ECO:0007669"/>
    <property type="project" value="UniProtKB-KW"/>
</dbReference>
<protein>
    <recommendedName>
        <fullName evidence="4">Methyltransferase</fullName>
        <ecNumber evidence="4">2.1.1.-</ecNumber>
    </recommendedName>
</protein>
<name>A0A0M9GKI4_9HYPH</name>
<dbReference type="Pfam" id="PF02195">
    <property type="entry name" value="ParB_N"/>
    <property type="match status" value="1"/>
</dbReference>
<sequence length="454" mass="50948">MADNIEYIDPHKLVSSNRPLRHHSTAKLNKLEANLLEFGFVVPLIVDRDNRVIAGEARLALSKTLAMPKVPVIKAKHLNQAQAKAFQIADNKLVELSSWDEGALKMAFDEILTFDDAFELEITGFETAQIDKIFEIDLDEEHIDKSDEVVEAPKQGVSLQGDLWQLGEHMLMCADATDQSAIRSLLAGQTIDLTVTDPPYNVPINGHVRSKSATKHREFVKASGEMTDEDFQQLLSNSLKQIREFSRDGAMAYSFMDWRSIETLLRCGRQLDLELINLAVWNKTNGGMGSFYRSQHELCAIFKVGSVAHINNIKLGATGRYRTNVWDYPGFNSFGSNRDEALNVHPTVKPVAMITDIIKDASQRGDIIFDPFGGSGTTIVAAQKCGRKARLIELDPIYVDTIIKRFHELFAIEAIHAETGLTWSQMSEQRAPTNQDANKVSRKVRARRRPPWSN</sequence>
<feature type="domain" description="ParB-like N-terminal" evidence="6">
    <location>
        <begin position="6"/>
        <end position="92"/>
    </location>
</feature>
<reference evidence="7 8" key="1">
    <citation type="submission" date="2015-01" db="EMBL/GenBank/DDBJ databases">
        <title>Ahrensia donghaiensis sp. nov., a novel dimethylsulphoniopropionate-cleavage bacterium isolated from seawater and emended descriptions of the genus Ahrensia and Ahrensia kielensis.</title>
        <authorList>
            <person name="Liu J."/>
        </authorList>
    </citation>
    <scope>NUCLEOTIDE SEQUENCE [LARGE SCALE GENOMIC DNA]</scope>
    <source>
        <strain evidence="7 8">LZD062</strain>
    </source>
</reference>
<dbReference type="AlphaFoldDB" id="A0A0M9GKI4"/>
<dbReference type="SUPFAM" id="SSF53335">
    <property type="entry name" value="S-adenosyl-L-methionine-dependent methyltransferases"/>
    <property type="match status" value="1"/>
</dbReference>
<dbReference type="GO" id="GO:0009007">
    <property type="term" value="F:site-specific DNA-methyltransferase (adenine-specific) activity"/>
    <property type="evidence" value="ECO:0007669"/>
    <property type="project" value="UniProtKB-EC"/>
</dbReference>
<feature type="compositionally biased region" description="Basic residues" evidence="5">
    <location>
        <begin position="440"/>
        <end position="454"/>
    </location>
</feature>
<comment type="catalytic activity">
    <reaction evidence="3">
        <text>a 2'-deoxyadenosine in DNA + S-adenosyl-L-methionine = an N(6)-methyl-2'-deoxyadenosine in DNA + S-adenosyl-L-homocysteine + H(+)</text>
        <dbReference type="Rhea" id="RHEA:15197"/>
        <dbReference type="Rhea" id="RHEA-COMP:12418"/>
        <dbReference type="Rhea" id="RHEA-COMP:12419"/>
        <dbReference type="ChEBI" id="CHEBI:15378"/>
        <dbReference type="ChEBI" id="CHEBI:57856"/>
        <dbReference type="ChEBI" id="CHEBI:59789"/>
        <dbReference type="ChEBI" id="CHEBI:90615"/>
        <dbReference type="ChEBI" id="CHEBI:90616"/>
        <dbReference type="EC" id="2.1.1.72"/>
    </reaction>
</comment>